<dbReference type="GO" id="GO:0006355">
    <property type="term" value="P:regulation of DNA-templated transcription"/>
    <property type="evidence" value="ECO:0007669"/>
    <property type="project" value="InterPro"/>
</dbReference>
<name>A0A0B9G3G6_9GAMM</name>
<dbReference type="EMBL" id="JWLZ01000159">
    <property type="protein sequence ID" value="KHT63278.1"/>
    <property type="molecule type" value="Genomic_DNA"/>
</dbReference>
<dbReference type="InterPro" id="IPR013767">
    <property type="entry name" value="PAS_fold"/>
</dbReference>
<keyword evidence="1" id="KW-0812">Transmembrane</keyword>
<dbReference type="Gene3D" id="3.30.450.20">
    <property type="entry name" value="PAS domain"/>
    <property type="match status" value="1"/>
</dbReference>
<comment type="caution">
    <text evidence="4">The sequence shown here is derived from an EMBL/GenBank/DDBJ whole genome shotgun (WGS) entry which is preliminary data.</text>
</comment>
<evidence type="ECO:0008006" key="6">
    <source>
        <dbReference type="Google" id="ProtNLM"/>
    </source>
</evidence>
<dbReference type="InterPro" id="IPR052155">
    <property type="entry name" value="Biofilm_reg_signaling"/>
</dbReference>
<dbReference type="InterPro" id="IPR043128">
    <property type="entry name" value="Rev_trsase/Diguanyl_cyclase"/>
</dbReference>
<protein>
    <recommendedName>
        <fullName evidence="6">Diguanylate cyclase</fullName>
    </recommendedName>
</protein>
<sequence>MFGAALFAIAALCLLCARYFFLQNLNEIEQRHVIQHVDQAEKMIDIAVRQQLKRSFDWSYWDESYQLVRQGDAAYRERNLYYDGLQSLEVDLMVFLDLEGTVVESIYATAQGKSVSLPAKFRQRLLAPEGLGSKLAAEIESEVVTGNAYAGLLRWGDDIMIVSVAPIRNSLGDGPVAGWLIWGRYLSAVFPGQFSNVLSTRISLAAIAPDDHVPTPVSPAVQSDSSGEYLTASVILNDINGTPLAVLNSSHLRTIYQQGSQLISWLAIAMFVVAVVIGGLTLLAFRLKVGSRFLAFEKGLEALVRDQYSAQMKAEGSDEFSIIEEVINQTLTKSTHSESALNDVVQKFDALYRTSNLGLLMVLDGQIVDANDTIAEILSYPSGQGLIGQSLLNLCPASSHQYCNVEALTQAVNGGQRHFDTELLALDGRIVTCKLEVMPIKQQCGEALMFSIKDVSRQKEQEGLINQMERYDTVTGLLNRQTMLALLEDKLSSGQRASCSVVYILIERFNNVVGAFGHQMADEALAAVAKQLKSMSGQGLLGRVAESEFAILLPDENYFAPYRLAKVILSSLGKPFQVEGVELRLSASVGLVLLPTTTMSAEQAISAAEFATYCARTKKSRIQIFDRQIEQQLKSHIVIQRDIANAISQGDIYPDFQPIVNSKTEEVCGFEALARWHHPELGVISPEQFIPLAESRELIVALGSCILEKSCEFLAQVNRRRKELELGALTVNVNLAGSHFSHPQLLPQLRALLERYRISPKHLIIEITETMLIDSNPAVIQQMQAIKNLGIKLALDDFGTGYSALSSLCEFPLDIVKLDRSFVQRIGQDTQSEILISSIINMSKALELKMVAEGVETKEQKQTMQSLDVAAIQGFYFYRPMSSLAAMEVALQVACDEAY</sequence>
<dbReference type="Pfam" id="PF00990">
    <property type="entry name" value="GGDEF"/>
    <property type="match status" value="1"/>
</dbReference>
<feature type="transmembrane region" description="Helical" evidence="1">
    <location>
        <begin position="262"/>
        <end position="285"/>
    </location>
</feature>
<dbReference type="NCBIfam" id="TIGR00254">
    <property type="entry name" value="GGDEF"/>
    <property type="match status" value="1"/>
</dbReference>
<dbReference type="Pfam" id="PF05228">
    <property type="entry name" value="CHASE4"/>
    <property type="match status" value="1"/>
</dbReference>
<evidence type="ECO:0000313" key="4">
    <source>
        <dbReference type="EMBL" id="KHT63278.1"/>
    </source>
</evidence>
<dbReference type="SUPFAM" id="SSF141868">
    <property type="entry name" value="EAL domain-like"/>
    <property type="match status" value="1"/>
</dbReference>
<dbReference type="InterPro" id="IPR035919">
    <property type="entry name" value="EAL_sf"/>
</dbReference>
<dbReference type="AlphaFoldDB" id="A0A0B9G3G6"/>
<dbReference type="Pfam" id="PF00563">
    <property type="entry name" value="EAL"/>
    <property type="match status" value="1"/>
</dbReference>
<dbReference type="Gene3D" id="3.20.20.450">
    <property type="entry name" value="EAL domain"/>
    <property type="match status" value="1"/>
</dbReference>
<dbReference type="Proteomes" id="UP000031278">
    <property type="component" value="Unassembled WGS sequence"/>
</dbReference>
<dbReference type="PANTHER" id="PTHR44757:SF2">
    <property type="entry name" value="BIOFILM ARCHITECTURE MAINTENANCE PROTEIN MBAA"/>
    <property type="match status" value="1"/>
</dbReference>
<dbReference type="PANTHER" id="PTHR44757">
    <property type="entry name" value="DIGUANYLATE CYCLASE DGCP"/>
    <property type="match status" value="1"/>
</dbReference>
<dbReference type="PROSITE" id="PS50883">
    <property type="entry name" value="EAL"/>
    <property type="match status" value="1"/>
</dbReference>
<feature type="domain" description="GGDEF" evidence="3">
    <location>
        <begin position="497"/>
        <end position="627"/>
    </location>
</feature>
<keyword evidence="1" id="KW-0472">Membrane</keyword>
<reference evidence="4 5" key="1">
    <citation type="submission" date="2014-12" db="EMBL/GenBank/DDBJ databases">
        <title>Genome sequencing of Photobacterium gaetbulicola AD005a.</title>
        <authorList>
            <person name="Adrian T.G.S."/>
            <person name="Chan K.G."/>
        </authorList>
    </citation>
    <scope>NUCLEOTIDE SEQUENCE [LARGE SCALE GENOMIC DNA]</scope>
    <source>
        <strain evidence="4 5">AD005a</strain>
    </source>
</reference>
<accession>A0A0B9G3G6</accession>
<evidence type="ECO:0000256" key="1">
    <source>
        <dbReference type="SAM" id="Phobius"/>
    </source>
</evidence>
<dbReference type="CDD" id="cd01948">
    <property type="entry name" value="EAL"/>
    <property type="match status" value="1"/>
</dbReference>
<dbReference type="SUPFAM" id="SSF55073">
    <property type="entry name" value="Nucleotide cyclase"/>
    <property type="match status" value="1"/>
</dbReference>
<dbReference type="CDD" id="cd00130">
    <property type="entry name" value="PAS"/>
    <property type="match status" value="1"/>
</dbReference>
<gene>
    <name evidence="4" type="ORF">RJ45_12815</name>
</gene>
<evidence type="ECO:0000259" key="3">
    <source>
        <dbReference type="PROSITE" id="PS50887"/>
    </source>
</evidence>
<keyword evidence="1" id="KW-1133">Transmembrane helix</keyword>
<dbReference type="SMART" id="SM00267">
    <property type="entry name" value="GGDEF"/>
    <property type="match status" value="1"/>
</dbReference>
<dbReference type="InterPro" id="IPR035965">
    <property type="entry name" value="PAS-like_dom_sf"/>
</dbReference>
<dbReference type="SMART" id="SM00052">
    <property type="entry name" value="EAL"/>
    <property type="match status" value="1"/>
</dbReference>
<dbReference type="Gene3D" id="3.30.70.270">
    <property type="match status" value="1"/>
</dbReference>
<dbReference type="InterPro" id="IPR029787">
    <property type="entry name" value="Nucleotide_cyclase"/>
</dbReference>
<feature type="domain" description="EAL" evidence="2">
    <location>
        <begin position="636"/>
        <end position="894"/>
    </location>
</feature>
<dbReference type="InterPro" id="IPR000014">
    <property type="entry name" value="PAS"/>
</dbReference>
<dbReference type="SUPFAM" id="SSF55785">
    <property type="entry name" value="PYP-like sensor domain (PAS domain)"/>
    <property type="match status" value="1"/>
</dbReference>
<dbReference type="InterPro" id="IPR000160">
    <property type="entry name" value="GGDEF_dom"/>
</dbReference>
<dbReference type="CDD" id="cd01949">
    <property type="entry name" value="GGDEF"/>
    <property type="match status" value="1"/>
</dbReference>
<dbReference type="InterPro" id="IPR007892">
    <property type="entry name" value="CHASE4"/>
</dbReference>
<organism evidence="4 5">
    <name type="scientific">Photobacterium gaetbulicola</name>
    <dbReference type="NCBI Taxonomy" id="1295392"/>
    <lineage>
        <taxon>Bacteria</taxon>
        <taxon>Pseudomonadati</taxon>
        <taxon>Pseudomonadota</taxon>
        <taxon>Gammaproteobacteria</taxon>
        <taxon>Vibrionales</taxon>
        <taxon>Vibrionaceae</taxon>
        <taxon>Photobacterium</taxon>
    </lineage>
</organism>
<evidence type="ECO:0000259" key="2">
    <source>
        <dbReference type="PROSITE" id="PS50883"/>
    </source>
</evidence>
<proteinExistence type="predicted"/>
<dbReference type="InterPro" id="IPR001633">
    <property type="entry name" value="EAL_dom"/>
</dbReference>
<dbReference type="PROSITE" id="PS50887">
    <property type="entry name" value="GGDEF"/>
    <property type="match status" value="1"/>
</dbReference>
<evidence type="ECO:0000313" key="5">
    <source>
        <dbReference type="Proteomes" id="UP000031278"/>
    </source>
</evidence>
<dbReference type="Pfam" id="PF00989">
    <property type="entry name" value="PAS"/>
    <property type="match status" value="1"/>
</dbReference>